<dbReference type="Proteomes" id="UP000031104">
    <property type="component" value="Chromosome"/>
</dbReference>
<dbReference type="KEGG" id="fgu:SD28_04530"/>
<proteinExistence type="predicted"/>
<accession>A0A0A8E4Q8</accession>
<sequence length="429" mass="50514">MKFRLVIVWCSENANLLFFITKFIAFKQSNDKLFFKKRTKNLIDKKIKDIFKKIMSEFYVSRTCDRDIRDDYTHLYSKRETPYLHDKQILGIQEKNTVLTDKFYFHNDEYAAKVYEWERDDIGKAYESLKKAGYSNCRLQALFLSLNLRKHYEHVFVTDSRDPVHSFVVVKQKIGWVLLDPWIGFISKLSNDLDNISPDIIADSTEIIFSDKFLTRENGIKEISPEGKKIVYFVKELCIENPLFRDDLKRVFKDIKQEMFINEIDNITLLATKITLAHFDVEKKGFERTSPVDQLTKNKRSYDFLFYKKICIRNRLAYALLNYIKEREQKGNYTSLFNTGFCKDDKIRAAKKLLCMLFNSNKFLSEGESPPFILSPQEKAALLQGDLGKKIKSIVLNSEMDAISLLEIIFYDRSLDELIKQKFQQDING</sequence>
<name>A0A0A8E4Q8_9GAMM</name>
<dbReference type="RefSeq" id="WP_039124521.1">
    <property type="nucleotide sequence ID" value="NZ_CP010427.1"/>
</dbReference>
<reference evidence="1 2" key="1">
    <citation type="submission" date="2014-12" db="EMBL/GenBank/DDBJ databases">
        <title>Complete genome sequence of Francisella guanzhouensis strain 08HL01032 isolated from air-conditioning system in China.</title>
        <authorList>
            <person name="Svensson D."/>
            <person name="Ohrman C."/>
            <person name="Backman S."/>
            <person name="Karlsson E."/>
            <person name="Nilsson E."/>
            <person name="Bystrom M."/>
            <person name="Larkeryd A."/>
            <person name="Stenberg P."/>
            <person name="Scholtz H.C."/>
            <person name="Forsman M."/>
            <person name="Sjodin A."/>
        </authorList>
    </citation>
    <scope>NUCLEOTIDE SEQUENCE [LARGE SCALE GENOMIC DNA]</scope>
    <source>
        <strain evidence="1 2">08HL01032</strain>
    </source>
</reference>
<dbReference type="EMBL" id="CP010427">
    <property type="protein sequence ID" value="AJC48949.1"/>
    <property type="molecule type" value="Genomic_DNA"/>
</dbReference>
<evidence type="ECO:0000313" key="2">
    <source>
        <dbReference type="Proteomes" id="UP000031104"/>
    </source>
</evidence>
<dbReference type="HOGENOM" id="CLU_638976_0_0_6"/>
<dbReference type="AlphaFoldDB" id="A0A0A8E4Q8"/>
<dbReference type="OrthoDB" id="9817373at2"/>
<organism evidence="1 2">
    <name type="scientific">Allofrancisella guangzhouensis</name>
    <dbReference type="NCBI Taxonomy" id="594679"/>
    <lineage>
        <taxon>Bacteria</taxon>
        <taxon>Pseudomonadati</taxon>
        <taxon>Pseudomonadota</taxon>
        <taxon>Gammaproteobacteria</taxon>
        <taxon>Thiotrichales</taxon>
        <taxon>Francisellaceae</taxon>
        <taxon>Allofrancisella</taxon>
    </lineage>
</organism>
<protein>
    <submittedName>
        <fullName evidence="1">Uncharacterized protein</fullName>
    </submittedName>
</protein>
<evidence type="ECO:0000313" key="1">
    <source>
        <dbReference type="EMBL" id="AJC48949.1"/>
    </source>
</evidence>
<keyword evidence="2" id="KW-1185">Reference proteome</keyword>
<dbReference type="STRING" id="594679.SD28_04530"/>
<gene>
    <name evidence="1" type="ORF">SD28_04530</name>
</gene>